<comment type="catalytic activity">
    <reaction evidence="5 6">
        <text>Exonucleolytic cleavage in either 5'- to 3'- or 3'- to 5'-direction to yield nucleoside 5'-phosphates.</text>
        <dbReference type="EC" id="3.1.11.6"/>
    </reaction>
</comment>
<dbReference type="GO" id="GO:0005737">
    <property type="term" value="C:cytoplasm"/>
    <property type="evidence" value="ECO:0007669"/>
    <property type="project" value="UniProtKB-SubCell"/>
</dbReference>
<dbReference type="EMBL" id="DQWS01000197">
    <property type="protein sequence ID" value="HDD53473.1"/>
    <property type="molecule type" value="Genomic_DNA"/>
</dbReference>
<dbReference type="EC" id="3.1.11.6" evidence="5"/>
<gene>
    <name evidence="5 11" type="primary">xseA</name>
    <name evidence="11" type="ORF">ENF32_05335</name>
</gene>
<keyword evidence="2 5" id="KW-0540">Nuclease</keyword>
<dbReference type="InterPro" id="IPR003753">
    <property type="entry name" value="Exonuc_VII_L"/>
</dbReference>
<evidence type="ECO:0000259" key="9">
    <source>
        <dbReference type="Pfam" id="PF02601"/>
    </source>
</evidence>
<feature type="compositionally biased region" description="Basic and acidic residues" evidence="8">
    <location>
        <begin position="17"/>
        <end position="34"/>
    </location>
</feature>
<feature type="coiled-coil region" evidence="7">
    <location>
        <begin position="294"/>
        <end position="321"/>
    </location>
</feature>
<dbReference type="InterPro" id="IPR025824">
    <property type="entry name" value="OB-fold_nuc-bd_dom"/>
</dbReference>
<feature type="domain" description="OB-fold nucleic acid binding" evidence="10">
    <location>
        <begin position="44"/>
        <end position="134"/>
    </location>
</feature>
<keyword evidence="7" id="KW-0175">Coiled coil</keyword>
<dbReference type="Pfam" id="PF13742">
    <property type="entry name" value="tRNA_anti_2"/>
    <property type="match status" value="1"/>
</dbReference>
<proteinExistence type="inferred from homology"/>
<dbReference type="CDD" id="cd04489">
    <property type="entry name" value="ExoVII_LU_OBF"/>
    <property type="match status" value="1"/>
</dbReference>
<comment type="subunit">
    <text evidence="5">Heterooligomer composed of large and small subunits.</text>
</comment>
<organism evidence="11">
    <name type="scientific">Thermosulfidibacter takaii</name>
    <dbReference type="NCBI Taxonomy" id="412593"/>
    <lineage>
        <taxon>Bacteria</taxon>
        <taxon>Pseudomonadati</taxon>
        <taxon>Thermosulfidibacterota</taxon>
        <taxon>Thermosulfidibacteria</taxon>
        <taxon>Thermosulfidibacterales</taxon>
        <taxon>Thermosulfidibacteraceae</taxon>
    </lineage>
</organism>
<dbReference type="GO" id="GO:0008855">
    <property type="term" value="F:exodeoxyribonuclease VII activity"/>
    <property type="evidence" value="ECO:0007669"/>
    <property type="project" value="UniProtKB-UniRule"/>
</dbReference>
<dbReference type="Gene3D" id="2.40.50.1010">
    <property type="match status" value="1"/>
</dbReference>
<protein>
    <recommendedName>
        <fullName evidence="5">Exodeoxyribonuclease 7 large subunit</fullName>
        <ecNumber evidence="5">3.1.11.6</ecNumber>
    </recommendedName>
    <alternativeName>
        <fullName evidence="5">Exodeoxyribonuclease VII large subunit</fullName>
        <shortName evidence="5">Exonuclease VII large subunit</shortName>
    </alternativeName>
</protein>
<keyword evidence="1 5" id="KW-0963">Cytoplasm</keyword>
<dbReference type="AlphaFoldDB" id="A0A7C0U7G8"/>
<feature type="compositionally biased region" description="Basic residues" evidence="8">
    <location>
        <begin position="1"/>
        <end position="16"/>
    </location>
</feature>
<evidence type="ECO:0000256" key="1">
    <source>
        <dbReference type="ARBA" id="ARBA00022490"/>
    </source>
</evidence>
<evidence type="ECO:0000256" key="5">
    <source>
        <dbReference type="HAMAP-Rule" id="MF_00378"/>
    </source>
</evidence>
<evidence type="ECO:0000259" key="10">
    <source>
        <dbReference type="Pfam" id="PF13742"/>
    </source>
</evidence>
<evidence type="ECO:0000256" key="4">
    <source>
        <dbReference type="ARBA" id="ARBA00022839"/>
    </source>
</evidence>
<name>A0A7C0U7G8_9BACT</name>
<dbReference type="GO" id="GO:0003676">
    <property type="term" value="F:nucleic acid binding"/>
    <property type="evidence" value="ECO:0007669"/>
    <property type="project" value="InterPro"/>
</dbReference>
<dbReference type="GO" id="GO:0009318">
    <property type="term" value="C:exodeoxyribonuclease VII complex"/>
    <property type="evidence" value="ECO:0007669"/>
    <property type="project" value="UniProtKB-UniRule"/>
</dbReference>
<dbReference type="PANTHER" id="PTHR30008">
    <property type="entry name" value="EXODEOXYRIBONUCLEASE 7 LARGE SUBUNIT"/>
    <property type="match status" value="1"/>
</dbReference>
<evidence type="ECO:0000256" key="7">
    <source>
        <dbReference type="SAM" id="Coils"/>
    </source>
</evidence>
<dbReference type="Proteomes" id="UP000885690">
    <property type="component" value="Unassembled WGS sequence"/>
</dbReference>
<sequence length="497" mass="55798">MGQCHHPRARRRRAHDRSHAHGEHPGSLQKEDKSRNMRPALSFLTVSQLTELIKQDLESNYRDIWVEGEISTLRASPAGHYYFSLKDSKAQIKAVFFKGKARFFLRHLREGNKVICHGDLSLYQERGEFQIVVDFLEPRGKGEHFLRLELLKKKLAAEGLFDPRNKKPLPLLPKAIGVISSPRGAAIRDVIKVIEETFPRVHILLYPVSVQGDRAPHEIALALEELNLLENADVIILARGGGTKEDLAAFNTEEVARAVASSSIPVISAVGHEIDTTLADLAADARAPTPSAAAQTVVAKAVELERALKTLEARMLKALQTHLTLHPTQLQNLKLRLEKTNPQRVLKEQTLKLEELKSRLTSAIARAGTLKMERMRQLSLRFSLQSPAKNLRNKREELKAKKEKLHRATWQLIREKREGFTPLAKALEALSPLAILKRGYSITLTGRGVPVTAFNQVKEGEKVKVILHRGLLSCTVEERKETLSFPFSPLPPTKKQN</sequence>
<dbReference type="HAMAP" id="MF_00378">
    <property type="entry name" value="Exonuc_7_L"/>
    <property type="match status" value="1"/>
</dbReference>
<feature type="domain" description="Exonuclease VII large subunit C-terminal" evidence="9">
    <location>
        <begin position="160"/>
        <end position="474"/>
    </location>
</feature>
<keyword evidence="4 5" id="KW-0269">Exonuclease</keyword>
<dbReference type="Pfam" id="PF02601">
    <property type="entry name" value="Exonuc_VII_L"/>
    <property type="match status" value="1"/>
</dbReference>
<comment type="similarity">
    <text evidence="5 6">Belongs to the XseA family.</text>
</comment>
<evidence type="ECO:0000256" key="6">
    <source>
        <dbReference type="RuleBase" id="RU004355"/>
    </source>
</evidence>
<keyword evidence="3 5" id="KW-0378">Hydrolase</keyword>
<comment type="caution">
    <text evidence="11">The sequence shown here is derived from an EMBL/GenBank/DDBJ whole genome shotgun (WGS) entry which is preliminary data.</text>
</comment>
<feature type="coiled-coil region" evidence="7">
    <location>
        <begin position="346"/>
        <end position="411"/>
    </location>
</feature>
<comment type="function">
    <text evidence="5">Bidirectionally degrades single-stranded DNA into large acid-insoluble oligonucleotides, which are then degraded further into small acid-soluble oligonucleotides.</text>
</comment>
<dbReference type="GO" id="GO:0006308">
    <property type="term" value="P:DNA catabolic process"/>
    <property type="evidence" value="ECO:0007669"/>
    <property type="project" value="UniProtKB-UniRule"/>
</dbReference>
<dbReference type="NCBIfam" id="TIGR00237">
    <property type="entry name" value="xseA"/>
    <property type="match status" value="1"/>
</dbReference>
<evidence type="ECO:0000256" key="2">
    <source>
        <dbReference type="ARBA" id="ARBA00022722"/>
    </source>
</evidence>
<feature type="region of interest" description="Disordered" evidence="8">
    <location>
        <begin position="1"/>
        <end position="34"/>
    </location>
</feature>
<accession>A0A7C0U7G8</accession>
<evidence type="ECO:0000313" key="11">
    <source>
        <dbReference type="EMBL" id="HDD53473.1"/>
    </source>
</evidence>
<reference evidence="11" key="1">
    <citation type="journal article" date="2020" name="mSystems">
        <title>Genome- and Community-Level Interaction Insights into Carbon Utilization and Element Cycling Functions of Hydrothermarchaeota in Hydrothermal Sediment.</title>
        <authorList>
            <person name="Zhou Z."/>
            <person name="Liu Y."/>
            <person name="Xu W."/>
            <person name="Pan J."/>
            <person name="Luo Z.H."/>
            <person name="Li M."/>
        </authorList>
    </citation>
    <scope>NUCLEOTIDE SEQUENCE [LARGE SCALE GENOMIC DNA]</scope>
    <source>
        <strain evidence="11">HyVt-115</strain>
    </source>
</reference>
<dbReference type="PANTHER" id="PTHR30008:SF0">
    <property type="entry name" value="EXODEOXYRIBONUCLEASE 7 LARGE SUBUNIT"/>
    <property type="match status" value="1"/>
</dbReference>
<evidence type="ECO:0000256" key="3">
    <source>
        <dbReference type="ARBA" id="ARBA00022801"/>
    </source>
</evidence>
<evidence type="ECO:0000256" key="8">
    <source>
        <dbReference type="SAM" id="MobiDB-lite"/>
    </source>
</evidence>
<comment type="subcellular location">
    <subcellularLocation>
        <location evidence="5 6">Cytoplasm</location>
    </subcellularLocation>
</comment>
<dbReference type="InterPro" id="IPR020579">
    <property type="entry name" value="Exonuc_VII_lsu_C"/>
</dbReference>